<accession>A0AAE0KY85</accession>
<keyword evidence="2" id="KW-1185">Reference proteome</keyword>
<evidence type="ECO:0000313" key="2">
    <source>
        <dbReference type="Proteomes" id="UP001190700"/>
    </source>
</evidence>
<gene>
    <name evidence="1" type="ORF">CYMTET_26096</name>
</gene>
<sequence length="125" mass="14649">MTPEDTIAIVLSQRQQVQSLMDMVRTLPEDQDREHLERNKPQQRIMDMTTFWASVPRILNALPSLSDMLKGLPSDQYDSGRESKDDSSWQEFQGSCCLINFRLFLLLFRRFWKGTRLFGVYTTTP</sequence>
<dbReference type="EMBL" id="LGRX02014075">
    <property type="protein sequence ID" value="KAK3265203.1"/>
    <property type="molecule type" value="Genomic_DNA"/>
</dbReference>
<dbReference type="Proteomes" id="UP001190700">
    <property type="component" value="Unassembled WGS sequence"/>
</dbReference>
<name>A0AAE0KY85_9CHLO</name>
<comment type="caution">
    <text evidence="1">The sequence shown here is derived from an EMBL/GenBank/DDBJ whole genome shotgun (WGS) entry which is preliminary data.</text>
</comment>
<evidence type="ECO:0000313" key="1">
    <source>
        <dbReference type="EMBL" id="KAK3265203.1"/>
    </source>
</evidence>
<dbReference type="AlphaFoldDB" id="A0AAE0KY85"/>
<protein>
    <submittedName>
        <fullName evidence="1">Uncharacterized protein</fullName>
    </submittedName>
</protein>
<organism evidence="1 2">
    <name type="scientific">Cymbomonas tetramitiformis</name>
    <dbReference type="NCBI Taxonomy" id="36881"/>
    <lineage>
        <taxon>Eukaryota</taxon>
        <taxon>Viridiplantae</taxon>
        <taxon>Chlorophyta</taxon>
        <taxon>Pyramimonadophyceae</taxon>
        <taxon>Pyramimonadales</taxon>
        <taxon>Pyramimonadaceae</taxon>
        <taxon>Cymbomonas</taxon>
    </lineage>
</organism>
<proteinExistence type="predicted"/>
<reference evidence="1 2" key="1">
    <citation type="journal article" date="2015" name="Genome Biol. Evol.">
        <title>Comparative Genomics of a Bacterivorous Green Alga Reveals Evolutionary Causalities and Consequences of Phago-Mixotrophic Mode of Nutrition.</title>
        <authorList>
            <person name="Burns J.A."/>
            <person name="Paasch A."/>
            <person name="Narechania A."/>
            <person name="Kim E."/>
        </authorList>
    </citation>
    <scope>NUCLEOTIDE SEQUENCE [LARGE SCALE GENOMIC DNA]</scope>
    <source>
        <strain evidence="1 2">PLY_AMNH</strain>
    </source>
</reference>